<protein>
    <submittedName>
        <fullName evidence="1">Uncharacterized protein</fullName>
    </submittedName>
</protein>
<dbReference type="AlphaFoldDB" id="A0A835UW98"/>
<accession>A0A835UW98</accession>
<comment type="caution">
    <text evidence="1">The sequence shown here is derived from an EMBL/GenBank/DDBJ whole genome shotgun (WGS) entry which is preliminary data.</text>
</comment>
<gene>
    <name evidence="1" type="ORF">HPP92_013233</name>
</gene>
<dbReference type="Proteomes" id="UP000636800">
    <property type="component" value="Chromosome 6"/>
</dbReference>
<reference evidence="1 2" key="1">
    <citation type="journal article" date="2020" name="Nat. Food">
        <title>A phased Vanilla planifolia genome enables genetic improvement of flavour and production.</title>
        <authorList>
            <person name="Hasing T."/>
            <person name="Tang H."/>
            <person name="Brym M."/>
            <person name="Khazi F."/>
            <person name="Huang T."/>
            <person name="Chambers A.H."/>
        </authorList>
    </citation>
    <scope>NUCLEOTIDE SEQUENCE [LARGE SCALE GENOMIC DNA]</scope>
    <source>
        <tissue evidence="1">Leaf</tissue>
    </source>
</reference>
<evidence type="ECO:0000313" key="2">
    <source>
        <dbReference type="Proteomes" id="UP000636800"/>
    </source>
</evidence>
<dbReference type="EMBL" id="JADCNL010000006">
    <property type="protein sequence ID" value="KAG0476392.1"/>
    <property type="molecule type" value="Genomic_DNA"/>
</dbReference>
<dbReference type="OrthoDB" id="774308at2759"/>
<organism evidence="1 2">
    <name type="scientific">Vanilla planifolia</name>
    <name type="common">Vanilla</name>
    <dbReference type="NCBI Taxonomy" id="51239"/>
    <lineage>
        <taxon>Eukaryota</taxon>
        <taxon>Viridiplantae</taxon>
        <taxon>Streptophyta</taxon>
        <taxon>Embryophyta</taxon>
        <taxon>Tracheophyta</taxon>
        <taxon>Spermatophyta</taxon>
        <taxon>Magnoliopsida</taxon>
        <taxon>Liliopsida</taxon>
        <taxon>Asparagales</taxon>
        <taxon>Orchidaceae</taxon>
        <taxon>Vanilloideae</taxon>
        <taxon>Vanilleae</taxon>
        <taxon>Vanilla</taxon>
    </lineage>
</organism>
<evidence type="ECO:0000313" key="1">
    <source>
        <dbReference type="EMBL" id="KAG0476392.1"/>
    </source>
</evidence>
<sequence length="100" mass="11202">MSGNAVDGVLWEVAPSVRDASYVDGYVVGVGFQTIRLTALRSYMNVLNNVVKLRYYRNDITEKAAITEETLFGHIYRAREMVQSDHIKCGLTVVGRCMVV</sequence>
<keyword evidence="2" id="KW-1185">Reference proteome</keyword>
<name>A0A835UW98_VANPL</name>
<proteinExistence type="predicted"/>